<name>A0A1Y1UY95_9FUNG</name>
<dbReference type="EMBL" id="MCFH01000069">
    <property type="protein sequence ID" value="ORX42232.1"/>
    <property type="molecule type" value="Genomic_DNA"/>
</dbReference>
<dbReference type="AlphaFoldDB" id="A0A1Y1UY95"/>
<protein>
    <submittedName>
        <fullName evidence="1">Uncharacterized protein</fullName>
    </submittedName>
</protein>
<sequence length="50" mass="5998">MIYVENQNKNGNNNRYILIPYTNNYGTTIASYVDYNNNEIIQVFNDYKNR</sequence>
<organism evidence="1 2">
    <name type="scientific">Piromyces finnis</name>
    <dbReference type="NCBI Taxonomy" id="1754191"/>
    <lineage>
        <taxon>Eukaryota</taxon>
        <taxon>Fungi</taxon>
        <taxon>Fungi incertae sedis</taxon>
        <taxon>Chytridiomycota</taxon>
        <taxon>Chytridiomycota incertae sedis</taxon>
        <taxon>Neocallimastigomycetes</taxon>
        <taxon>Neocallimastigales</taxon>
        <taxon>Neocallimastigaceae</taxon>
        <taxon>Piromyces</taxon>
    </lineage>
</organism>
<gene>
    <name evidence="1" type="ORF">BCR36DRAFT_161117</name>
</gene>
<comment type="caution">
    <text evidence="1">The sequence shown here is derived from an EMBL/GenBank/DDBJ whole genome shotgun (WGS) entry which is preliminary data.</text>
</comment>
<keyword evidence="2" id="KW-1185">Reference proteome</keyword>
<reference evidence="1 2" key="2">
    <citation type="submission" date="2016-08" db="EMBL/GenBank/DDBJ databases">
        <title>Pervasive Adenine N6-methylation of Active Genes in Fungi.</title>
        <authorList>
            <consortium name="DOE Joint Genome Institute"/>
            <person name="Mondo S.J."/>
            <person name="Dannebaum R.O."/>
            <person name="Kuo R.C."/>
            <person name="Labutti K."/>
            <person name="Haridas S."/>
            <person name="Kuo A."/>
            <person name="Salamov A."/>
            <person name="Ahrendt S.R."/>
            <person name="Lipzen A."/>
            <person name="Sullivan W."/>
            <person name="Andreopoulos W.B."/>
            <person name="Clum A."/>
            <person name="Lindquist E."/>
            <person name="Daum C."/>
            <person name="Ramamoorthy G.K."/>
            <person name="Gryganskyi A."/>
            <person name="Culley D."/>
            <person name="Magnuson J.K."/>
            <person name="James T.Y."/>
            <person name="O'Malley M.A."/>
            <person name="Stajich J.E."/>
            <person name="Spatafora J.W."/>
            <person name="Visel A."/>
            <person name="Grigoriev I.V."/>
        </authorList>
    </citation>
    <scope>NUCLEOTIDE SEQUENCE [LARGE SCALE GENOMIC DNA]</scope>
    <source>
        <strain evidence="2">finn</strain>
    </source>
</reference>
<evidence type="ECO:0000313" key="2">
    <source>
        <dbReference type="Proteomes" id="UP000193719"/>
    </source>
</evidence>
<evidence type="ECO:0000313" key="1">
    <source>
        <dbReference type="EMBL" id="ORX42232.1"/>
    </source>
</evidence>
<proteinExistence type="predicted"/>
<reference evidence="1 2" key="1">
    <citation type="submission" date="2016-08" db="EMBL/GenBank/DDBJ databases">
        <title>Genomes of anaerobic fungi encode conserved fungal cellulosomes for biomass hydrolysis.</title>
        <authorList>
            <consortium name="DOE Joint Genome Institute"/>
            <person name="Haitjema C.H."/>
            <person name="Gilmore S.P."/>
            <person name="Henske J.K."/>
            <person name="Solomon K.V."/>
            <person name="De Groot R."/>
            <person name="Kuo A."/>
            <person name="Mondo S.J."/>
            <person name="Salamov A.A."/>
            <person name="Labutti K."/>
            <person name="Zhao Z."/>
            <person name="Chiniquy J."/>
            <person name="Barry K."/>
            <person name="Brewer H.M."/>
            <person name="Purvine S.O."/>
            <person name="Wright A.T."/>
            <person name="Boxma B."/>
            <person name="Van Alen T."/>
            <person name="Hackstein J.H."/>
            <person name="Baker S.E."/>
            <person name="Grigoriev I.V."/>
            <person name="O'Malley M.A."/>
        </authorList>
    </citation>
    <scope>NUCLEOTIDE SEQUENCE [LARGE SCALE GENOMIC DNA]</scope>
    <source>
        <strain evidence="2">finn</strain>
    </source>
</reference>
<accession>A0A1Y1UY95</accession>
<dbReference type="Proteomes" id="UP000193719">
    <property type="component" value="Unassembled WGS sequence"/>
</dbReference>